<evidence type="ECO:0000313" key="1">
    <source>
        <dbReference type="EMBL" id="BAH44307.1"/>
    </source>
</evidence>
<dbReference type="Pfam" id="PF20102">
    <property type="entry name" value="DUF6492"/>
    <property type="match status" value="1"/>
</dbReference>
<dbReference type="RefSeq" id="WP_015891617.1">
    <property type="nucleotide sequence ID" value="NC_012491.1"/>
</dbReference>
<accession>C0ZEU8</accession>
<dbReference type="Proteomes" id="UP000001877">
    <property type="component" value="Chromosome"/>
</dbReference>
<dbReference type="EMBL" id="AP008955">
    <property type="protein sequence ID" value="BAH44307.1"/>
    <property type="molecule type" value="Genomic_DNA"/>
</dbReference>
<sequence>MTHSAKSTFNSSIKIDVLIPAIEKDLGTLPYVIDSIRKQVKHPVGKIMVVSPPSKRIQALCRRKNCTFINERRVLPITKKDIHYQTKRTNRSGWLLQQLLKLAGGNLTKQRYYLVIDADTILIRPHVFLANGKTVFYCRNWSRPEYFRTYRKLMGAKPTASRSFVAHYMLFDKSKLSRLKSKIEARHKTRWYWAIIKKTNKQSYAGFSEFETYGNFVKAHYPGHLVVRSSLNKSLSSKPASLTRKRTIRLAQKYRSISFHKRGWYIRKKKSARKMKR</sequence>
<name>C0ZEU8_BREBN</name>
<organism evidence="1 2">
    <name type="scientific">Brevibacillus brevis (strain 47 / JCM 6285 / NBRC 100599)</name>
    <dbReference type="NCBI Taxonomy" id="358681"/>
    <lineage>
        <taxon>Bacteria</taxon>
        <taxon>Bacillati</taxon>
        <taxon>Bacillota</taxon>
        <taxon>Bacilli</taxon>
        <taxon>Bacillales</taxon>
        <taxon>Paenibacillaceae</taxon>
        <taxon>Brevibacillus</taxon>
    </lineage>
</organism>
<keyword evidence="2" id="KW-1185">Reference proteome</keyword>
<dbReference type="KEGG" id="bbe:BBR47_33300"/>
<dbReference type="STRING" id="358681.BBR47_33300"/>
<dbReference type="HOGENOM" id="CLU_958516_0_0_9"/>
<evidence type="ECO:0000313" key="2">
    <source>
        <dbReference type="Proteomes" id="UP000001877"/>
    </source>
</evidence>
<protein>
    <recommendedName>
        <fullName evidence="3">Glycosyltransferase family 2 protein</fullName>
    </recommendedName>
</protein>
<gene>
    <name evidence="1" type="ordered locus">BBR47_33300</name>
</gene>
<evidence type="ECO:0008006" key="3">
    <source>
        <dbReference type="Google" id="ProtNLM"/>
    </source>
</evidence>
<dbReference type="AlphaFoldDB" id="C0ZEU8"/>
<reference evidence="1 2" key="1">
    <citation type="submission" date="2005-03" db="EMBL/GenBank/DDBJ databases">
        <title>Brevibacillus brevis strain 47, complete genome.</title>
        <authorList>
            <person name="Hosoyama A."/>
            <person name="Yamada R."/>
            <person name="Hongo Y."/>
            <person name="Terui Y."/>
            <person name="Ankai A."/>
            <person name="Masuyama W."/>
            <person name="Sekiguchi M."/>
            <person name="Takeda T."/>
            <person name="Asano K."/>
            <person name="Ohji S."/>
            <person name="Ichikawa N."/>
            <person name="Narita S."/>
            <person name="Aoki N."/>
            <person name="Miura H."/>
            <person name="Matsushita S."/>
            <person name="Sekigawa T."/>
            <person name="Yamagata H."/>
            <person name="Yoshikawa H."/>
            <person name="Udaka S."/>
            <person name="Tanikawa S."/>
            <person name="Fujita N."/>
        </authorList>
    </citation>
    <scope>NUCLEOTIDE SEQUENCE [LARGE SCALE GENOMIC DNA]</scope>
    <source>
        <strain evidence="2">47 / JCM 6285 / NBRC 100599</strain>
    </source>
</reference>
<proteinExistence type="predicted"/>
<dbReference type="eggNOG" id="COG1216">
    <property type="taxonomic scope" value="Bacteria"/>
</dbReference>
<dbReference type="InterPro" id="IPR045499">
    <property type="entry name" value="DUF6492"/>
</dbReference>